<sequence>MKSLSGSLAALALLAVRDGNMKDAARLLSQSAAAPDSELFLEETLADNYVASAIVNSVSEAKPSLADSVAALSSALEINAEEETQQAMYGDDESLSVSFDDDTEIDLTLVDEEDNPAPVVAQSSSLIKLRFN</sequence>
<evidence type="ECO:0000313" key="1">
    <source>
        <dbReference type="EMBL" id="AQT28616.1"/>
    </source>
</evidence>
<accession>A0A1S6L366</accession>
<gene>
    <name evidence="1" type="ORF">YOLOSWAG_136</name>
</gene>
<keyword evidence="2" id="KW-1185">Reference proteome</keyword>
<evidence type="ECO:0000313" key="2">
    <source>
        <dbReference type="Proteomes" id="UP000221250"/>
    </source>
</evidence>
<reference evidence="1 2" key="1">
    <citation type="submission" date="2017-01" db="EMBL/GenBank/DDBJ databases">
        <authorList>
            <person name="Mah S.A."/>
            <person name="Swanson W.J."/>
            <person name="Moy G.W."/>
            <person name="Vacquier V.D."/>
        </authorList>
    </citation>
    <scope>NUCLEOTIDE SEQUENCE [LARGE SCALE GENOMIC DNA]</scope>
</reference>
<organism evidence="1 2">
    <name type="scientific">Erwinia phage vB_EamM_Yoloswag</name>
    <dbReference type="NCBI Taxonomy" id="1958956"/>
    <lineage>
        <taxon>Viruses</taxon>
        <taxon>Duplodnaviria</taxon>
        <taxon>Heunggongvirae</taxon>
        <taxon>Uroviricota</taxon>
        <taxon>Caudoviricetes</taxon>
        <taxon>Yoloswagvirus</taxon>
        <taxon>Yoloswagvirus yoloswag</taxon>
    </lineage>
</organism>
<protein>
    <submittedName>
        <fullName evidence="1">Uncharacterized protein</fullName>
    </submittedName>
</protein>
<dbReference type="Proteomes" id="UP000221250">
    <property type="component" value="Segment"/>
</dbReference>
<proteinExistence type="predicted"/>
<name>A0A1S6L366_9CAUD</name>
<dbReference type="EMBL" id="KY448244">
    <property type="protein sequence ID" value="AQT28616.1"/>
    <property type="molecule type" value="Genomic_DNA"/>
</dbReference>